<dbReference type="eggNOG" id="COG0581">
    <property type="taxonomic scope" value="Bacteria"/>
</dbReference>
<name>A7I0G4_CAMHC</name>
<dbReference type="GO" id="GO:0005886">
    <property type="term" value="C:plasma membrane"/>
    <property type="evidence" value="ECO:0007669"/>
    <property type="project" value="UniProtKB-SubCell"/>
</dbReference>
<dbReference type="OrthoDB" id="9807065at2"/>
<dbReference type="GO" id="GO:0005315">
    <property type="term" value="F:phosphate transmembrane transporter activity"/>
    <property type="evidence" value="ECO:0007669"/>
    <property type="project" value="InterPro"/>
</dbReference>
<comment type="subcellular location">
    <subcellularLocation>
        <location evidence="1 10">Cell membrane</location>
        <topology evidence="1 10">Multi-pass membrane protein</topology>
    </subcellularLocation>
</comment>
<evidence type="ECO:0000256" key="1">
    <source>
        <dbReference type="ARBA" id="ARBA00004651"/>
    </source>
</evidence>
<evidence type="ECO:0000313" key="13">
    <source>
        <dbReference type="Proteomes" id="UP000002407"/>
    </source>
</evidence>
<organism evidence="12 13">
    <name type="scientific">Campylobacter hominis (strain ATCC BAA-381 / DSM 21671 / CCUG 45161 / LMG 19568 / NCTC 13146 / CH001A)</name>
    <dbReference type="NCBI Taxonomy" id="360107"/>
    <lineage>
        <taxon>Bacteria</taxon>
        <taxon>Pseudomonadati</taxon>
        <taxon>Campylobacterota</taxon>
        <taxon>Epsilonproteobacteria</taxon>
        <taxon>Campylobacterales</taxon>
        <taxon>Campylobacteraceae</taxon>
        <taxon>Campylobacter</taxon>
    </lineage>
</organism>
<dbReference type="InterPro" id="IPR051408">
    <property type="entry name" value="Phosphate_transprt_permease"/>
</dbReference>
<dbReference type="HOGENOM" id="CLU_033621_2_0_7"/>
<dbReference type="InterPro" id="IPR000515">
    <property type="entry name" value="MetI-like"/>
</dbReference>
<dbReference type="PANTHER" id="PTHR42922">
    <property type="entry name" value="PHOSPHATE TRANSPORT SYSTEM PERMEASE PROTEIN PSTA"/>
    <property type="match status" value="1"/>
</dbReference>
<dbReference type="InterPro" id="IPR005672">
    <property type="entry name" value="Phosphate_PstA"/>
</dbReference>
<protein>
    <recommendedName>
        <fullName evidence="3 10">Phosphate transport system permease protein PstA</fullName>
    </recommendedName>
</protein>
<keyword evidence="8 10" id="KW-1133">Transmembrane helix</keyword>
<dbReference type="EMBL" id="CP000776">
    <property type="protein sequence ID" value="ABS51130.1"/>
    <property type="molecule type" value="Genomic_DNA"/>
</dbReference>
<proteinExistence type="inferred from homology"/>
<dbReference type="STRING" id="360107.CHAB381_0406"/>
<evidence type="ECO:0000256" key="8">
    <source>
        <dbReference type="ARBA" id="ARBA00022989"/>
    </source>
</evidence>
<dbReference type="InterPro" id="IPR035906">
    <property type="entry name" value="MetI-like_sf"/>
</dbReference>
<evidence type="ECO:0000259" key="11">
    <source>
        <dbReference type="PROSITE" id="PS50928"/>
    </source>
</evidence>
<dbReference type="Proteomes" id="UP000002407">
    <property type="component" value="Chromosome"/>
</dbReference>
<dbReference type="GO" id="GO:0035435">
    <property type="term" value="P:phosphate ion transmembrane transport"/>
    <property type="evidence" value="ECO:0007669"/>
    <property type="project" value="InterPro"/>
</dbReference>
<gene>
    <name evidence="12" type="primary">pstA</name>
    <name evidence="12" type="ordered locus">CHAB381_0406</name>
</gene>
<keyword evidence="4" id="KW-0813">Transport</keyword>
<feature type="transmembrane region" description="Helical" evidence="10">
    <location>
        <begin position="199"/>
        <end position="219"/>
    </location>
</feature>
<dbReference type="PROSITE" id="PS50928">
    <property type="entry name" value="ABC_TM1"/>
    <property type="match status" value="1"/>
</dbReference>
<accession>A7I0G4</accession>
<keyword evidence="13" id="KW-1185">Reference proteome</keyword>
<evidence type="ECO:0000256" key="3">
    <source>
        <dbReference type="ARBA" id="ARBA00016864"/>
    </source>
</evidence>
<evidence type="ECO:0000256" key="9">
    <source>
        <dbReference type="ARBA" id="ARBA00023136"/>
    </source>
</evidence>
<feature type="transmembrane region" description="Helical" evidence="10">
    <location>
        <begin position="21"/>
        <end position="51"/>
    </location>
</feature>
<feature type="transmembrane region" description="Helical" evidence="10">
    <location>
        <begin position="71"/>
        <end position="96"/>
    </location>
</feature>
<sequence length="283" mass="30792">MSDTFIELRQISAKKRIRANFIVNFLSIVFAIIGLLFLFWIIVTLFVKGLAGFSFDMFLKDSIDSGIRNAIVGHIIIIFIASVIGIPIGLAAGTYLSEYGGPNDKKSNFVRNMSDIMMSTPSIVIGAFAYAILVSPMNSYSGLAGALALSIMMVPVILKTTDDMLTLVPQTLREAGIALGAPKHKVILGIIFRAAKNGLLTGVILAIARVAGETAPLLFTSFNNDFFVTNPMEPMPSLTNTIYEFTQFPNEDQNAVAWAAAFILAIFVLGVNILGRYLVKRKK</sequence>
<evidence type="ECO:0000256" key="7">
    <source>
        <dbReference type="ARBA" id="ARBA00022692"/>
    </source>
</evidence>
<evidence type="ECO:0000256" key="4">
    <source>
        <dbReference type="ARBA" id="ARBA00022448"/>
    </source>
</evidence>
<evidence type="ECO:0000256" key="2">
    <source>
        <dbReference type="ARBA" id="ARBA00007069"/>
    </source>
</evidence>
<feature type="domain" description="ABC transmembrane type-1" evidence="11">
    <location>
        <begin position="71"/>
        <end position="275"/>
    </location>
</feature>
<evidence type="ECO:0000256" key="5">
    <source>
        <dbReference type="ARBA" id="ARBA00022475"/>
    </source>
</evidence>
<evidence type="ECO:0000256" key="6">
    <source>
        <dbReference type="ARBA" id="ARBA00022592"/>
    </source>
</evidence>
<keyword evidence="6" id="KW-0592">Phosphate transport</keyword>
<feature type="transmembrane region" description="Helical" evidence="10">
    <location>
        <begin position="116"/>
        <end position="134"/>
    </location>
</feature>
<comment type="similarity">
    <text evidence="2 10">Belongs to the binding-protein-dependent transport system permease family. CysTW subfamily.</text>
</comment>
<reference evidence="13" key="1">
    <citation type="submission" date="2007-07" db="EMBL/GenBank/DDBJ databases">
        <title>Complete genome sequence of Campylobacter hominis ATCC BAA-381, a commensal isolated from the human gastrointestinal tract.</title>
        <authorList>
            <person name="Fouts D.E."/>
            <person name="Mongodin E.F."/>
            <person name="Puiu D."/>
            <person name="Sebastian Y."/>
            <person name="Miller W.G."/>
            <person name="Mandrell R.E."/>
            <person name="Nelson K.E."/>
        </authorList>
    </citation>
    <scope>NUCLEOTIDE SEQUENCE [LARGE SCALE GENOMIC DNA]</scope>
    <source>
        <strain evidence="13">ATCC BAA-381 / LMG 19568 / NCTC 13146 / CH001A</strain>
    </source>
</reference>
<dbReference type="KEGG" id="cha:CHAB381_0406"/>
<dbReference type="NCBIfam" id="TIGR00974">
    <property type="entry name" value="3a0107s02c"/>
    <property type="match status" value="1"/>
</dbReference>
<dbReference type="CDD" id="cd06261">
    <property type="entry name" value="TM_PBP2"/>
    <property type="match status" value="1"/>
</dbReference>
<dbReference type="PANTHER" id="PTHR42922:SF1">
    <property type="entry name" value="PHOSPHATE TRANSPORT SYSTEM PERMEASE PROTEIN PSTA"/>
    <property type="match status" value="1"/>
</dbReference>
<dbReference type="AlphaFoldDB" id="A7I0G4"/>
<dbReference type="Pfam" id="PF00528">
    <property type="entry name" value="BPD_transp_1"/>
    <property type="match status" value="1"/>
</dbReference>
<dbReference type="Gene3D" id="1.10.3720.10">
    <property type="entry name" value="MetI-like"/>
    <property type="match status" value="1"/>
</dbReference>
<dbReference type="SUPFAM" id="SSF161098">
    <property type="entry name" value="MetI-like"/>
    <property type="match status" value="1"/>
</dbReference>
<keyword evidence="7 10" id="KW-0812">Transmembrane</keyword>
<evidence type="ECO:0000313" key="12">
    <source>
        <dbReference type="EMBL" id="ABS51130.1"/>
    </source>
</evidence>
<feature type="transmembrane region" description="Helical" evidence="10">
    <location>
        <begin position="255"/>
        <end position="279"/>
    </location>
</feature>
<evidence type="ECO:0000256" key="10">
    <source>
        <dbReference type="RuleBase" id="RU363043"/>
    </source>
</evidence>
<feature type="transmembrane region" description="Helical" evidence="10">
    <location>
        <begin position="140"/>
        <end position="158"/>
    </location>
</feature>
<dbReference type="RefSeq" id="WP_012108288.1">
    <property type="nucleotide sequence ID" value="NC_009714.1"/>
</dbReference>
<keyword evidence="9 10" id="KW-0472">Membrane</keyword>
<keyword evidence="5 10" id="KW-1003">Cell membrane</keyword>